<dbReference type="GO" id="GO:0005524">
    <property type="term" value="F:ATP binding"/>
    <property type="evidence" value="ECO:0007669"/>
    <property type="project" value="UniProtKB-KW"/>
</dbReference>
<dbReference type="SUPFAM" id="SSF52172">
    <property type="entry name" value="CheY-like"/>
    <property type="match status" value="1"/>
</dbReference>
<dbReference type="FunFam" id="1.10.287.130:FF:000002">
    <property type="entry name" value="Two-component osmosensing histidine kinase"/>
    <property type="match status" value="1"/>
</dbReference>
<dbReference type="InterPro" id="IPR003661">
    <property type="entry name" value="HisK_dim/P_dom"/>
</dbReference>
<dbReference type="Gene3D" id="1.10.287.130">
    <property type="match status" value="1"/>
</dbReference>
<dbReference type="AlphaFoldDB" id="A0A806KKF9"/>
<comment type="catalytic activity">
    <reaction evidence="1">
        <text>ATP + protein L-histidine = ADP + protein N-phospho-L-histidine.</text>
        <dbReference type="EC" id="2.7.13.3"/>
    </reaction>
</comment>
<dbReference type="Pfam" id="PF08448">
    <property type="entry name" value="PAS_4"/>
    <property type="match status" value="1"/>
</dbReference>
<proteinExistence type="predicted"/>
<dbReference type="InterPro" id="IPR000014">
    <property type="entry name" value="PAS"/>
</dbReference>
<dbReference type="EC" id="2.7.13.3" evidence="3"/>
<evidence type="ECO:0000256" key="17">
    <source>
        <dbReference type="PROSITE-ProRule" id="PRU00169"/>
    </source>
</evidence>
<keyword evidence="12" id="KW-0902">Two-component regulatory system</keyword>
<keyword evidence="6" id="KW-0808">Transferase</keyword>
<comment type="subcellular location">
    <subcellularLocation>
        <location evidence="2">Cell membrane</location>
        <topology evidence="2">Multi-pass membrane protein</topology>
    </subcellularLocation>
</comment>
<evidence type="ECO:0000256" key="15">
    <source>
        <dbReference type="ARBA" id="ARBA00068150"/>
    </source>
</evidence>
<evidence type="ECO:0000256" key="6">
    <source>
        <dbReference type="ARBA" id="ARBA00022679"/>
    </source>
</evidence>
<dbReference type="InterPro" id="IPR011006">
    <property type="entry name" value="CheY-like_superfamily"/>
</dbReference>
<evidence type="ECO:0000259" key="19">
    <source>
        <dbReference type="PROSITE" id="PS50110"/>
    </source>
</evidence>
<dbReference type="InterPro" id="IPR005467">
    <property type="entry name" value="His_kinase_dom"/>
</dbReference>
<dbReference type="CDD" id="cd17546">
    <property type="entry name" value="REC_hyHK_CKI1_RcsC-like"/>
    <property type="match status" value="1"/>
</dbReference>
<evidence type="ECO:0000256" key="10">
    <source>
        <dbReference type="ARBA" id="ARBA00022840"/>
    </source>
</evidence>
<evidence type="ECO:0000256" key="5">
    <source>
        <dbReference type="ARBA" id="ARBA00022553"/>
    </source>
</evidence>
<dbReference type="SUPFAM" id="SSF47384">
    <property type="entry name" value="Homodimeric domain of signal transducing histidine kinase"/>
    <property type="match status" value="1"/>
</dbReference>
<protein>
    <recommendedName>
        <fullName evidence="15">Sensory/regulatory protein RpfC</fullName>
        <ecNumber evidence="3">2.7.13.3</ecNumber>
    </recommendedName>
</protein>
<keyword evidence="11" id="KW-1133">Transmembrane helix</keyword>
<dbReference type="InterPro" id="IPR036641">
    <property type="entry name" value="HPT_dom_sf"/>
</dbReference>
<dbReference type="PROSITE" id="PS50109">
    <property type="entry name" value="HIS_KIN"/>
    <property type="match status" value="1"/>
</dbReference>
<evidence type="ECO:0000256" key="3">
    <source>
        <dbReference type="ARBA" id="ARBA00012438"/>
    </source>
</evidence>
<dbReference type="EMBL" id="JQ844182">
    <property type="protein sequence ID" value="AGS52090.1"/>
    <property type="molecule type" value="Genomic_DNA"/>
</dbReference>
<evidence type="ECO:0000256" key="8">
    <source>
        <dbReference type="ARBA" id="ARBA00022741"/>
    </source>
</evidence>
<dbReference type="CDD" id="cd16922">
    <property type="entry name" value="HATPase_EvgS-ArcB-TorS-like"/>
    <property type="match status" value="1"/>
</dbReference>
<sequence length="746" mass="83869">MDNKDSEREIKRLLREIKERDSIIFSYNQSRLFQEKLYDIVKAQKEKQDAYIRLMLDKSSDIIVLLDAERKYILGTTNNLRKFGVNTDALKEKDFMEGISSALSAKSHNRLFVKLQEVLEKGEALEYNADAMLSDGRTFFQSISIIPFKDDNGSVIGAMIQIHDVTELQKAIEESKQANKAKSEFLATMSHEIRTPMNGIIGFSELALDDAIPSKTKDYLEKIKSSAEGLLKIINNVLDISKIEAGKIILENIPFNIREVLEGCRAVIEPKAREKGITLFCYADHSLPKRLIGDPTRLRQALLNLLSNAVKFTHYGTVKLLTSIVAAENNKIAMHFEVKDSGIGMTREQMSKIFEPFTQADSTTTRKYGGTGLGLAITKSIIELMGGELKVDSLEGVGSKFGFNLTFETIDTENFELPTEPAVQISERPIFNGEILICEDNEINQQVIGDHLARVGFTTVIASNGKEGIKCVQQRIKEKKPPFDLIFMDIHMPVMDGLDTTKHLVKMGVKTPIVALTANVMLTDKDVYEHAGIHDCLGKPFTAIELWSCLLKYLTPISISTVDEHEQSSAEEKMRHQLHRNFLKDNKDTFKNLTTALETGDIKSAHRIAHTLKGLAGLIGKDALREAAQELEKSLQHEKSNATKEQISKFETELNLAMAELAENFHEEAQVIADFDKTKAVDLIQKLEPMLKIGNSDSLDFIDDLRSIPETDVLIDSMEHFDFMLAHKELISIKQKLDLRQVPQNP</sequence>
<evidence type="ECO:0000256" key="11">
    <source>
        <dbReference type="ARBA" id="ARBA00022989"/>
    </source>
</evidence>
<dbReference type="InterPro" id="IPR001789">
    <property type="entry name" value="Sig_transdc_resp-reg_receiver"/>
</dbReference>
<dbReference type="CDD" id="cd00082">
    <property type="entry name" value="HisKA"/>
    <property type="match status" value="1"/>
</dbReference>
<keyword evidence="8" id="KW-0547">Nucleotide-binding</keyword>
<evidence type="ECO:0000259" key="20">
    <source>
        <dbReference type="PROSITE" id="PS50113"/>
    </source>
</evidence>
<evidence type="ECO:0000256" key="9">
    <source>
        <dbReference type="ARBA" id="ARBA00022777"/>
    </source>
</evidence>
<dbReference type="Gene3D" id="3.30.565.10">
    <property type="entry name" value="Histidine kinase-like ATPase, C-terminal domain"/>
    <property type="match status" value="1"/>
</dbReference>
<dbReference type="NCBIfam" id="TIGR00229">
    <property type="entry name" value="sensory_box"/>
    <property type="match status" value="1"/>
</dbReference>
<evidence type="ECO:0000256" key="4">
    <source>
        <dbReference type="ARBA" id="ARBA00022475"/>
    </source>
</evidence>
<evidence type="ECO:0000256" key="7">
    <source>
        <dbReference type="ARBA" id="ARBA00022692"/>
    </source>
</evidence>
<dbReference type="InterPro" id="IPR013656">
    <property type="entry name" value="PAS_4"/>
</dbReference>
<comment type="subunit">
    <text evidence="14">At low DSF concentrations, interacts with RpfF.</text>
</comment>
<evidence type="ECO:0000256" key="13">
    <source>
        <dbReference type="ARBA" id="ARBA00023136"/>
    </source>
</evidence>
<feature type="domain" description="PAC" evidence="20">
    <location>
        <begin position="123"/>
        <end position="177"/>
    </location>
</feature>
<dbReference type="InterPro" id="IPR008207">
    <property type="entry name" value="Sig_transdc_His_kin_Hpt_dom"/>
</dbReference>
<dbReference type="Gene3D" id="3.30.450.20">
    <property type="entry name" value="PAS domain"/>
    <property type="match status" value="1"/>
</dbReference>
<evidence type="ECO:0000256" key="12">
    <source>
        <dbReference type="ARBA" id="ARBA00023012"/>
    </source>
</evidence>
<feature type="modified residue" description="Phosphohistidine" evidence="16">
    <location>
        <position position="610"/>
    </location>
</feature>
<dbReference type="PROSITE" id="PS50110">
    <property type="entry name" value="RESPONSE_REGULATORY"/>
    <property type="match status" value="1"/>
</dbReference>
<organism evidence="22">
    <name type="scientific">uncultured bacterium contig00029</name>
    <dbReference type="NCBI Taxonomy" id="1181518"/>
    <lineage>
        <taxon>Bacteria</taxon>
        <taxon>environmental samples</taxon>
    </lineage>
</organism>
<keyword evidence="9" id="KW-0418">Kinase</keyword>
<dbReference type="Pfam" id="PF02518">
    <property type="entry name" value="HATPase_c"/>
    <property type="match status" value="1"/>
</dbReference>
<dbReference type="InterPro" id="IPR004358">
    <property type="entry name" value="Sig_transdc_His_kin-like_C"/>
</dbReference>
<evidence type="ECO:0000313" key="22">
    <source>
        <dbReference type="EMBL" id="AGS52090.1"/>
    </source>
</evidence>
<accession>A0A806KKF9</accession>
<feature type="domain" description="Response regulatory" evidence="19">
    <location>
        <begin position="434"/>
        <end position="554"/>
    </location>
</feature>
<dbReference type="PANTHER" id="PTHR45339:SF1">
    <property type="entry name" value="HYBRID SIGNAL TRANSDUCTION HISTIDINE KINASE J"/>
    <property type="match status" value="1"/>
</dbReference>
<dbReference type="SMART" id="SM00387">
    <property type="entry name" value="HATPase_c"/>
    <property type="match status" value="1"/>
</dbReference>
<evidence type="ECO:0000259" key="21">
    <source>
        <dbReference type="PROSITE" id="PS50894"/>
    </source>
</evidence>
<keyword evidence="7" id="KW-0812">Transmembrane</keyword>
<evidence type="ECO:0000259" key="18">
    <source>
        <dbReference type="PROSITE" id="PS50109"/>
    </source>
</evidence>
<keyword evidence="4" id="KW-1003">Cell membrane</keyword>
<dbReference type="SUPFAM" id="SSF55874">
    <property type="entry name" value="ATPase domain of HSP90 chaperone/DNA topoisomerase II/histidine kinase"/>
    <property type="match status" value="1"/>
</dbReference>
<dbReference type="Pfam" id="PF01627">
    <property type="entry name" value="Hpt"/>
    <property type="match status" value="1"/>
</dbReference>
<dbReference type="Pfam" id="PF00512">
    <property type="entry name" value="HisKA"/>
    <property type="match status" value="1"/>
</dbReference>
<keyword evidence="10" id="KW-0067">ATP-binding</keyword>
<evidence type="ECO:0000256" key="14">
    <source>
        <dbReference type="ARBA" id="ARBA00064003"/>
    </source>
</evidence>
<dbReference type="GO" id="GO:0000155">
    <property type="term" value="F:phosphorelay sensor kinase activity"/>
    <property type="evidence" value="ECO:0007669"/>
    <property type="project" value="InterPro"/>
</dbReference>
<dbReference type="InterPro" id="IPR003594">
    <property type="entry name" value="HATPase_dom"/>
</dbReference>
<dbReference type="PROSITE" id="PS50894">
    <property type="entry name" value="HPT"/>
    <property type="match status" value="1"/>
</dbReference>
<dbReference type="Gene3D" id="1.20.120.160">
    <property type="entry name" value="HPT domain"/>
    <property type="match status" value="1"/>
</dbReference>
<dbReference type="SUPFAM" id="SSF47226">
    <property type="entry name" value="Histidine-containing phosphotransfer domain, HPT domain"/>
    <property type="match status" value="1"/>
</dbReference>
<name>A0A806KKF9_9BACT</name>
<evidence type="ECO:0000256" key="16">
    <source>
        <dbReference type="PROSITE-ProRule" id="PRU00110"/>
    </source>
</evidence>
<dbReference type="InterPro" id="IPR036097">
    <property type="entry name" value="HisK_dim/P_sf"/>
</dbReference>
<dbReference type="PRINTS" id="PR00344">
    <property type="entry name" value="BCTRLSENSOR"/>
</dbReference>
<dbReference type="SMART" id="SM00448">
    <property type="entry name" value="REC"/>
    <property type="match status" value="1"/>
</dbReference>
<dbReference type="SUPFAM" id="SSF55785">
    <property type="entry name" value="PYP-like sensor domain (PAS domain)"/>
    <property type="match status" value="1"/>
</dbReference>
<dbReference type="InterPro" id="IPR036890">
    <property type="entry name" value="HATPase_C_sf"/>
</dbReference>
<keyword evidence="5 17" id="KW-0597">Phosphoprotein</keyword>
<dbReference type="PANTHER" id="PTHR45339">
    <property type="entry name" value="HYBRID SIGNAL TRANSDUCTION HISTIDINE KINASE J"/>
    <property type="match status" value="1"/>
</dbReference>
<dbReference type="InterPro" id="IPR035965">
    <property type="entry name" value="PAS-like_dom_sf"/>
</dbReference>
<evidence type="ECO:0000256" key="1">
    <source>
        <dbReference type="ARBA" id="ARBA00000085"/>
    </source>
</evidence>
<dbReference type="InterPro" id="IPR000700">
    <property type="entry name" value="PAS-assoc_C"/>
</dbReference>
<dbReference type="PROSITE" id="PS50113">
    <property type="entry name" value="PAC"/>
    <property type="match status" value="1"/>
</dbReference>
<reference evidence="22" key="1">
    <citation type="submission" date="2012-03" db="EMBL/GenBank/DDBJ databases">
        <title>Functional metagenomics reveals considerable lignocellulase gene clusters in the gut microbiome of a wood-feeding higher termite.</title>
        <authorList>
            <person name="Liu N."/>
        </authorList>
    </citation>
    <scope>NUCLEOTIDE SEQUENCE</scope>
</reference>
<evidence type="ECO:0000256" key="2">
    <source>
        <dbReference type="ARBA" id="ARBA00004651"/>
    </source>
</evidence>
<dbReference type="SMART" id="SM00388">
    <property type="entry name" value="HisKA"/>
    <property type="match status" value="1"/>
</dbReference>
<feature type="domain" description="HPt" evidence="21">
    <location>
        <begin position="571"/>
        <end position="672"/>
    </location>
</feature>
<feature type="modified residue" description="4-aspartylphosphate" evidence="17">
    <location>
        <position position="489"/>
    </location>
</feature>
<dbReference type="Pfam" id="PF00072">
    <property type="entry name" value="Response_reg"/>
    <property type="match status" value="1"/>
</dbReference>
<dbReference type="FunFam" id="3.30.565.10:FF:000010">
    <property type="entry name" value="Sensor histidine kinase RcsC"/>
    <property type="match status" value="1"/>
</dbReference>
<dbReference type="GO" id="GO:0005886">
    <property type="term" value="C:plasma membrane"/>
    <property type="evidence" value="ECO:0007669"/>
    <property type="project" value="UniProtKB-SubCell"/>
</dbReference>
<keyword evidence="13" id="KW-0472">Membrane</keyword>
<dbReference type="CDD" id="cd00088">
    <property type="entry name" value="HPT"/>
    <property type="match status" value="1"/>
</dbReference>
<dbReference type="Gene3D" id="3.40.50.2300">
    <property type="match status" value="1"/>
</dbReference>
<feature type="domain" description="Histidine kinase" evidence="18">
    <location>
        <begin position="188"/>
        <end position="409"/>
    </location>
</feature>